<reference evidence="4" key="1">
    <citation type="submission" date="2016-10" db="EMBL/GenBank/DDBJ databases">
        <authorList>
            <person name="Varghese N."/>
            <person name="Submissions S."/>
        </authorList>
    </citation>
    <scope>NUCLEOTIDE SEQUENCE [LARGE SCALE GENOMIC DNA]</scope>
    <source>
        <strain evidence="4">DSM 17908</strain>
    </source>
</reference>
<proteinExistence type="predicted"/>
<feature type="transmembrane region" description="Helical" evidence="1">
    <location>
        <begin position="80"/>
        <end position="99"/>
    </location>
</feature>
<dbReference type="EMBL" id="NITY01000048">
    <property type="protein sequence ID" value="PHM33384.1"/>
    <property type="molecule type" value="Genomic_DNA"/>
</dbReference>
<feature type="transmembrane region" description="Helical" evidence="1">
    <location>
        <begin position="7"/>
        <end position="27"/>
    </location>
</feature>
<feature type="transmembrane region" description="Helical" evidence="1">
    <location>
        <begin position="56"/>
        <end position="73"/>
    </location>
</feature>
<dbReference type="AlphaFoldDB" id="A0A1I3YVR0"/>
<organism evidence="3 4">
    <name type="scientific">Xenorhabdus mauleonii</name>
    <dbReference type="NCBI Taxonomy" id="351675"/>
    <lineage>
        <taxon>Bacteria</taxon>
        <taxon>Pseudomonadati</taxon>
        <taxon>Pseudomonadota</taxon>
        <taxon>Gammaproteobacteria</taxon>
        <taxon>Enterobacterales</taxon>
        <taxon>Morganellaceae</taxon>
        <taxon>Xenorhabdus</taxon>
    </lineage>
</organism>
<dbReference type="Pfam" id="PF10840">
    <property type="entry name" value="DUF2645"/>
    <property type="match status" value="1"/>
</dbReference>
<keyword evidence="5" id="KW-1185">Reference proteome</keyword>
<name>A0A1I3YVR0_9GAMM</name>
<keyword evidence="1" id="KW-0472">Membrane</keyword>
<evidence type="ECO:0000256" key="1">
    <source>
        <dbReference type="SAM" id="Phobius"/>
    </source>
</evidence>
<protein>
    <submittedName>
        <fullName evidence="2">Membrane protein</fullName>
    </submittedName>
</protein>
<reference evidence="2 5" key="3">
    <citation type="journal article" date="2017" name="Nat. Microbiol.">
        <title>Natural product diversity associated with the nematode symbionts Photorhabdus and Xenorhabdus.</title>
        <authorList>
            <person name="Tobias N.J."/>
            <person name="Wolff H."/>
            <person name="Djahanschiri B."/>
            <person name="Grundmann F."/>
            <person name="Kronenwerth M."/>
            <person name="Shi Y.M."/>
            <person name="Simonyi S."/>
            <person name="Grun P."/>
            <person name="Shapiro-Ilan D."/>
            <person name="Pidot S.J."/>
            <person name="Stinear T.P."/>
            <person name="Ebersberger I."/>
            <person name="Bode H.B."/>
        </authorList>
    </citation>
    <scope>NUCLEOTIDE SEQUENCE [LARGE SCALE GENOMIC DNA]</scope>
    <source>
        <strain evidence="2 5">DSM 17908</strain>
    </source>
</reference>
<dbReference type="EMBL" id="FORG01000073">
    <property type="protein sequence ID" value="SFK35885.1"/>
    <property type="molecule type" value="Genomic_DNA"/>
</dbReference>
<sequence length="104" mass="12540">MNRNINIIKYIIYYIFCVLLIDSFSFFEEEIYIDGVEIKNACVAHRTFVADDTRDVSAPVSALFIFPLLFKVIRLKFRSWTLNMMLLSLIVYWAWRFFIRLMYC</sequence>
<reference evidence="3" key="2">
    <citation type="submission" date="2016-10" db="EMBL/GenBank/DDBJ databases">
        <authorList>
            <person name="de Groot N.N."/>
        </authorList>
    </citation>
    <scope>NUCLEOTIDE SEQUENCE [LARGE SCALE GENOMIC DNA]</scope>
    <source>
        <strain evidence="3">DSM 17908</strain>
    </source>
</reference>
<evidence type="ECO:0000313" key="5">
    <source>
        <dbReference type="Proteomes" id="UP000224607"/>
    </source>
</evidence>
<dbReference type="Proteomes" id="UP000198919">
    <property type="component" value="Unassembled WGS sequence"/>
</dbReference>
<evidence type="ECO:0000313" key="3">
    <source>
        <dbReference type="EMBL" id="SFK35885.1"/>
    </source>
</evidence>
<keyword evidence="1" id="KW-0812">Transmembrane</keyword>
<keyword evidence="1" id="KW-1133">Transmembrane helix</keyword>
<dbReference type="Proteomes" id="UP000224607">
    <property type="component" value="Unassembled WGS sequence"/>
</dbReference>
<evidence type="ECO:0000313" key="4">
    <source>
        <dbReference type="Proteomes" id="UP000198919"/>
    </source>
</evidence>
<accession>A0A1I3YVR0</accession>
<gene>
    <name evidence="3" type="ORF">SAMN05421680_1733</name>
    <name evidence="2" type="ORF">Xmau_04536</name>
</gene>
<dbReference type="STRING" id="351675.SAMN05421680_1733"/>
<evidence type="ECO:0000313" key="2">
    <source>
        <dbReference type="EMBL" id="PHM33384.1"/>
    </source>
</evidence>
<dbReference type="InterPro" id="IPR022553">
    <property type="entry name" value="DUF2645"/>
</dbReference>